<name>A0ABU6TWH9_9FABA</name>
<organism evidence="1 2">
    <name type="scientific">Stylosanthes scabra</name>
    <dbReference type="NCBI Taxonomy" id="79078"/>
    <lineage>
        <taxon>Eukaryota</taxon>
        <taxon>Viridiplantae</taxon>
        <taxon>Streptophyta</taxon>
        <taxon>Embryophyta</taxon>
        <taxon>Tracheophyta</taxon>
        <taxon>Spermatophyta</taxon>
        <taxon>Magnoliopsida</taxon>
        <taxon>eudicotyledons</taxon>
        <taxon>Gunneridae</taxon>
        <taxon>Pentapetalae</taxon>
        <taxon>rosids</taxon>
        <taxon>fabids</taxon>
        <taxon>Fabales</taxon>
        <taxon>Fabaceae</taxon>
        <taxon>Papilionoideae</taxon>
        <taxon>50 kb inversion clade</taxon>
        <taxon>dalbergioids sensu lato</taxon>
        <taxon>Dalbergieae</taxon>
        <taxon>Pterocarpus clade</taxon>
        <taxon>Stylosanthes</taxon>
    </lineage>
</organism>
<sequence length="69" mass="7734">MSIPSITTHTHVFVELHQAPSSSSNPCLSLCITYGTYLKARIEAERVKRVLRSRKRCVNRSSGVKVMTT</sequence>
<dbReference type="EMBL" id="JASCZI010093276">
    <property type="protein sequence ID" value="MED6153201.1"/>
    <property type="molecule type" value="Genomic_DNA"/>
</dbReference>
<comment type="caution">
    <text evidence="1">The sequence shown here is derived from an EMBL/GenBank/DDBJ whole genome shotgun (WGS) entry which is preliminary data.</text>
</comment>
<gene>
    <name evidence="1" type="ORF">PIB30_099412</name>
</gene>
<proteinExistence type="predicted"/>
<evidence type="ECO:0000313" key="1">
    <source>
        <dbReference type="EMBL" id="MED6153201.1"/>
    </source>
</evidence>
<dbReference type="Proteomes" id="UP001341840">
    <property type="component" value="Unassembled WGS sequence"/>
</dbReference>
<feature type="non-terminal residue" evidence="1">
    <location>
        <position position="69"/>
    </location>
</feature>
<keyword evidence="2" id="KW-1185">Reference proteome</keyword>
<evidence type="ECO:0000313" key="2">
    <source>
        <dbReference type="Proteomes" id="UP001341840"/>
    </source>
</evidence>
<reference evidence="1 2" key="1">
    <citation type="journal article" date="2023" name="Plants (Basel)">
        <title>Bridging the Gap: Combining Genomics and Transcriptomics Approaches to Understand Stylosanthes scabra, an Orphan Legume from the Brazilian Caatinga.</title>
        <authorList>
            <person name="Ferreira-Neto J.R.C."/>
            <person name="da Silva M.D."/>
            <person name="Binneck E."/>
            <person name="de Melo N.F."/>
            <person name="da Silva R.H."/>
            <person name="de Melo A.L.T.M."/>
            <person name="Pandolfi V."/>
            <person name="Bustamante F.O."/>
            <person name="Brasileiro-Vidal A.C."/>
            <person name="Benko-Iseppon A.M."/>
        </authorList>
    </citation>
    <scope>NUCLEOTIDE SEQUENCE [LARGE SCALE GENOMIC DNA]</scope>
    <source>
        <tissue evidence="1">Leaves</tissue>
    </source>
</reference>
<accession>A0ABU6TWH9</accession>
<protein>
    <submittedName>
        <fullName evidence="1">Uncharacterized protein</fullName>
    </submittedName>
</protein>